<evidence type="ECO:0000313" key="2">
    <source>
        <dbReference type="EMBL" id="CAF1871853.1"/>
    </source>
</evidence>
<feature type="domain" description="NYN" evidence="1">
    <location>
        <begin position="1"/>
        <end position="117"/>
    </location>
</feature>
<dbReference type="InterPro" id="IPR021139">
    <property type="entry name" value="NYN"/>
</dbReference>
<sequence>MKDCSVTEGIDAHRVRPSIEGGFRELGYSGPVSIKAYGDQKRTPDHLLQALSSTGVAVVHIRSESTCTLMYKDMVKWREDNLPPATMMIITNQMLDVFHWDLARLQQRTRYDLFLAYSVKPRAELYVATREVWLWEKLLLGTTTSTSADTAGELSSGFHCKSCSLDYQSVKSFKEHFFTENHAHNVTIVSFLSLFNYSKKKNQSKSSKILSKLQEVLYPQPTQLLSVTFNWGKNYAATPENATAKIHVFWDMFDCPIPGGYDPRRVRPSLEGAFKKLGYSGPVSITAYGDHKQTSDVHLQALSTTGIDVAHVIPEKIFSLMYDDLMDWQDDNPAPAIIMLISDEPVDFLGDILALLQQQQKYNLFWAYSFRPREMSIMLTSAEWLWDRLLAGNQQTNLLKLLVSECSGSIESVVGSTRTFYCKLCYFKCKRLDKFMKHLSSQKHISVVKVIYEQFEERERSWLEILQGRHITIDQTVEDIAGCD</sequence>
<dbReference type="AlphaFoldDB" id="A0A816JY62"/>
<feature type="domain" description="NYN" evidence="1">
    <location>
        <begin position="245"/>
        <end position="367"/>
    </location>
</feature>
<reference evidence="2" key="1">
    <citation type="submission" date="2021-01" db="EMBL/GenBank/DDBJ databases">
        <authorList>
            <consortium name="Genoscope - CEA"/>
            <person name="William W."/>
        </authorList>
    </citation>
    <scope>NUCLEOTIDE SEQUENCE</scope>
</reference>
<proteinExistence type="predicted"/>
<dbReference type="GO" id="GO:0004540">
    <property type="term" value="F:RNA nuclease activity"/>
    <property type="evidence" value="ECO:0007669"/>
    <property type="project" value="InterPro"/>
</dbReference>
<dbReference type="Pfam" id="PF01936">
    <property type="entry name" value="NYN"/>
    <property type="match status" value="2"/>
</dbReference>
<dbReference type="CDD" id="cd10910">
    <property type="entry name" value="PIN_limkain_b1_N_like"/>
    <property type="match status" value="2"/>
</dbReference>
<dbReference type="PANTHER" id="PTHR14379">
    <property type="entry name" value="LIMKAIN B LKAP"/>
    <property type="match status" value="1"/>
</dbReference>
<protein>
    <submittedName>
        <fullName evidence="2">(rape) hypothetical protein</fullName>
    </submittedName>
</protein>
<name>A0A816JY62_BRANA</name>
<dbReference type="Proteomes" id="UP001295469">
    <property type="component" value="Chromosome C04"/>
</dbReference>
<dbReference type="GO" id="GO:0010468">
    <property type="term" value="P:regulation of gene expression"/>
    <property type="evidence" value="ECO:0007669"/>
    <property type="project" value="InterPro"/>
</dbReference>
<organism evidence="2">
    <name type="scientific">Brassica napus</name>
    <name type="common">Rape</name>
    <dbReference type="NCBI Taxonomy" id="3708"/>
    <lineage>
        <taxon>Eukaryota</taxon>
        <taxon>Viridiplantae</taxon>
        <taxon>Streptophyta</taxon>
        <taxon>Embryophyta</taxon>
        <taxon>Tracheophyta</taxon>
        <taxon>Spermatophyta</taxon>
        <taxon>Magnoliopsida</taxon>
        <taxon>eudicotyledons</taxon>
        <taxon>Gunneridae</taxon>
        <taxon>Pentapetalae</taxon>
        <taxon>rosids</taxon>
        <taxon>malvids</taxon>
        <taxon>Brassicales</taxon>
        <taxon>Brassicaceae</taxon>
        <taxon>Brassiceae</taxon>
        <taxon>Brassica</taxon>
    </lineage>
</organism>
<dbReference type="PANTHER" id="PTHR14379:SF84">
    <property type="entry name" value="NYN DOMAIN-CONTAINING PROTEIN"/>
    <property type="match status" value="1"/>
</dbReference>
<dbReference type="GO" id="GO:0005777">
    <property type="term" value="C:peroxisome"/>
    <property type="evidence" value="ECO:0007669"/>
    <property type="project" value="InterPro"/>
</dbReference>
<dbReference type="InterPro" id="IPR024768">
    <property type="entry name" value="Marf1"/>
</dbReference>
<evidence type="ECO:0000259" key="1">
    <source>
        <dbReference type="Pfam" id="PF01936"/>
    </source>
</evidence>
<accession>A0A816JY62</accession>
<gene>
    <name evidence="2" type="ORF">DARMORV10_C04P70100.1</name>
</gene>
<dbReference type="EMBL" id="HG994368">
    <property type="protein sequence ID" value="CAF1871853.1"/>
    <property type="molecule type" value="Genomic_DNA"/>
</dbReference>